<comment type="subcellular location">
    <subcellularLocation>
        <location evidence="1">Cytoplasm</location>
        <location evidence="1">Cytoskeleton</location>
        <location evidence="1">Cilium basal body</location>
    </subcellularLocation>
    <subcellularLocation>
        <location evidence="2">Membrane</location>
        <topology evidence="2">Multi-pass membrane protein</topology>
    </subcellularLocation>
</comment>
<evidence type="ECO:0000256" key="2">
    <source>
        <dbReference type="ARBA" id="ARBA00004141"/>
    </source>
</evidence>
<dbReference type="Ensembl" id="ENSSFOT00015002830.2">
    <property type="protein sequence ID" value="ENSSFOP00015002785.2"/>
    <property type="gene ID" value="ENSSFOG00015001846.2"/>
</dbReference>
<evidence type="ECO:0000256" key="9">
    <source>
        <dbReference type="ARBA" id="ARBA00023273"/>
    </source>
</evidence>
<dbReference type="GO" id="GO:1905515">
    <property type="term" value="P:non-motile cilium assembly"/>
    <property type="evidence" value="ECO:0007669"/>
    <property type="project" value="TreeGrafter"/>
</dbReference>
<reference evidence="13" key="3">
    <citation type="submission" date="2025-09" db="UniProtKB">
        <authorList>
            <consortium name="Ensembl"/>
        </authorList>
    </citation>
    <scope>IDENTIFICATION</scope>
</reference>
<dbReference type="Pfam" id="PF09799">
    <property type="entry name" value="Transmemb_17"/>
    <property type="match status" value="1"/>
</dbReference>
<evidence type="ECO:0000256" key="3">
    <source>
        <dbReference type="ARBA" id="ARBA00022490"/>
    </source>
</evidence>
<organism evidence="13 14">
    <name type="scientific">Scleropages formosus</name>
    <name type="common">Asian bonytongue</name>
    <name type="synonym">Osteoglossum formosum</name>
    <dbReference type="NCBI Taxonomy" id="113540"/>
    <lineage>
        <taxon>Eukaryota</taxon>
        <taxon>Metazoa</taxon>
        <taxon>Chordata</taxon>
        <taxon>Craniata</taxon>
        <taxon>Vertebrata</taxon>
        <taxon>Euteleostomi</taxon>
        <taxon>Actinopterygii</taxon>
        <taxon>Neopterygii</taxon>
        <taxon>Teleostei</taxon>
        <taxon>Osteoglossocephala</taxon>
        <taxon>Osteoglossomorpha</taxon>
        <taxon>Osteoglossiformes</taxon>
        <taxon>Osteoglossidae</taxon>
        <taxon>Scleropages</taxon>
    </lineage>
</organism>
<dbReference type="GO" id="GO:0035869">
    <property type="term" value="C:ciliary transition zone"/>
    <property type="evidence" value="ECO:0007669"/>
    <property type="project" value="TreeGrafter"/>
</dbReference>
<sequence>MCDDVSLTLFSKATYTLFHHFKFKMGSRGTAQCVGAIRTNNLQIEKQQLLHDKYIFSLLQEKMKLYPFCVYIYVTDMYWAPRYYSASSSTVRQLSSVPLQVLLTLNGWYFGGFFIAELLMFVYKGVLLPYPPGNLVLDLMLLFLFLGLEILRIFYGSKGNLCEQTLATVLSVGILVPCAVLSVYFLLLQTFVLRLEVIVNALLLCFYGFELLLCLTGLIAFSRG</sequence>
<evidence type="ECO:0000256" key="4">
    <source>
        <dbReference type="ARBA" id="ARBA00022692"/>
    </source>
</evidence>
<evidence type="ECO:0000256" key="12">
    <source>
        <dbReference type="SAM" id="Phobius"/>
    </source>
</evidence>
<feature type="transmembrane region" description="Helical" evidence="12">
    <location>
        <begin position="135"/>
        <end position="155"/>
    </location>
</feature>
<dbReference type="OrthoDB" id="262535at2759"/>
<proteinExistence type="predicted"/>
<dbReference type="InterPro" id="IPR019184">
    <property type="entry name" value="Uncharacterised_TM-17"/>
</dbReference>
<keyword evidence="14" id="KW-1185">Reference proteome</keyword>
<keyword evidence="4 12" id="KW-0812">Transmembrane</keyword>
<protein>
    <recommendedName>
        <fullName evidence="11">Transmembrane protein 216</fullName>
    </recommendedName>
</protein>
<reference evidence="13" key="2">
    <citation type="submission" date="2025-08" db="UniProtKB">
        <authorList>
            <consortium name="Ensembl"/>
        </authorList>
    </citation>
    <scope>IDENTIFICATION</scope>
</reference>
<feature type="transmembrane region" description="Helical" evidence="12">
    <location>
        <begin position="101"/>
        <end position="123"/>
    </location>
</feature>
<accession>A0A8C9UXH3</accession>
<dbReference type="GeneTree" id="ENSGT00940000153899"/>
<evidence type="ECO:0000256" key="6">
    <source>
        <dbReference type="ARBA" id="ARBA00022989"/>
    </source>
</evidence>
<evidence type="ECO:0000256" key="11">
    <source>
        <dbReference type="ARBA" id="ARBA00039543"/>
    </source>
</evidence>
<keyword evidence="8" id="KW-0206">Cytoskeleton</keyword>
<comment type="function">
    <text evidence="10">Part of the tectonic-like complex which is required for tissue-specific ciliogenesis and may regulate ciliary membrane composition.</text>
</comment>
<dbReference type="RefSeq" id="XP_018589197.2">
    <property type="nucleotide sequence ID" value="XM_018733681.2"/>
</dbReference>
<dbReference type="PANTHER" id="PTHR13531:SF5">
    <property type="entry name" value="TRANSMEMBRANE PROTEIN 216"/>
    <property type="match status" value="1"/>
</dbReference>
<feature type="transmembrane region" description="Helical" evidence="12">
    <location>
        <begin position="199"/>
        <end position="221"/>
    </location>
</feature>
<evidence type="ECO:0000256" key="5">
    <source>
        <dbReference type="ARBA" id="ARBA00022794"/>
    </source>
</evidence>
<dbReference type="PANTHER" id="PTHR13531">
    <property type="entry name" value="GEO07735P1-RELATED-RELATED"/>
    <property type="match status" value="1"/>
</dbReference>
<keyword evidence="7 12" id="KW-0472">Membrane</keyword>
<dbReference type="AlphaFoldDB" id="A0A8C9UXH3"/>
<evidence type="ECO:0000256" key="7">
    <source>
        <dbReference type="ARBA" id="ARBA00023136"/>
    </source>
</evidence>
<reference evidence="13 14" key="1">
    <citation type="submission" date="2019-04" db="EMBL/GenBank/DDBJ databases">
        <authorList>
            <consortium name="Wellcome Sanger Institute Data Sharing"/>
        </authorList>
    </citation>
    <scope>NUCLEOTIDE SEQUENCE [LARGE SCALE GENOMIC DNA]</scope>
</reference>
<name>A0A8C9UXH3_SCLFO</name>
<gene>
    <name evidence="13" type="primary">TMEM216</name>
    <name evidence="13" type="synonym">tmem216</name>
</gene>
<dbReference type="GO" id="GO:0016020">
    <property type="term" value="C:membrane"/>
    <property type="evidence" value="ECO:0007669"/>
    <property type="project" value="UniProtKB-SubCell"/>
</dbReference>
<dbReference type="Proteomes" id="UP000694397">
    <property type="component" value="Chromosome 13"/>
</dbReference>
<dbReference type="GeneID" id="108923136"/>
<evidence type="ECO:0000256" key="10">
    <source>
        <dbReference type="ARBA" id="ARBA00037712"/>
    </source>
</evidence>
<evidence type="ECO:0000313" key="13">
    <source>
        <dbReference type="Ensembl" id="ENSSFOP00015002785.2"/>
    </source>
</evidence>
<evidence type="ECO:0000256" key="1">
    <source>
        <dbReference type="ARBA" id="ARBA00004120"/>
    </source>
</evidence>
<evidence type="ECO:0000313" key="14">
    <source>
        <dbReference type="Proteomes" id="UP000694397"/>
    </source>
</evidence>
<keyword evidence="5" id="KW-0970">Cilium biogenesis/degradation</keyword>
<keyword evidence="6 12" id="KW-1133">Transmembrane helix</keyword>
<keyword evidence="3" id="KW-0963">Cytoplasm</keyword>
<evidence type="ECO:0000256" key="8">
    <source>
        <dbReference type="ARBA" id="ARBA00023212"/>
    </source>
</evidence>
<feature type="transmembrane region" description="Helical" evidence="12">
    <location>
        <begin position="167"/>
        <end position="187"/>
    </location>
</feature>
<keyword evidence="9" id="KW-0966">Cell projection</keyword>